<dbReference type="AlphaFoldDB" id="A0A6A6HUV4"/>
<dbReference type="GO" id="GO:0001228">
    <property type="term" value="F:DNA-binding transcription activator activity, RNA polymerase II-specific"/>
    <property type="evidence" value="ECO:0007669"/>
    <property type="project" value="TreeGrafter"/>
</dbReference>
<dbReference type="PROSITE" id="PS50048">
    <property type="entry name" value="ZN2_CY6_FUNGAL_2"/>
    <property type="match status" value="1"/>
</dbReference>
<sequence>MSTRRAHHKTKFGCRTCKRRRIKCDQCRPDCKNCIKRGLECSFRALDPSPPSSISALQPGSESSQAVSPFHAFSHEPKDIAYSLPPPTLLDYLAQNSLLEGYPEILLPRLQLLLHNFVTGTSATISHNATAQATWCAAIPKLVESHRFVLRGIFAMSSLHLSRTVGVEKERETYQTMAAVQMNTGLVHYRSAMEEVSADNAEALFAYATTTSVFIVLTTADECKSLLKSLQSEGGRPNQRRAAVSGLAHAIIGIMRNLRGILIILVPCWHLIANGILQPIVKREWWPHRYPISPQAIEEDRKLAELENLWAHPDRRYEYWFDTLRSSLKRLRECFGLVSQLTVAGDDRRPGGRLIDWTSVVTWPISNSLDFIDLIEQRQPEAWIILAHYAILPARVENVWWIEGLASNILSTAALVLKEEMWTWLEWPATVVGVDLDSLRPHADGPAG</sequence>
<keyword evidence="1" id="KW-0539">Nucleus</keyword>
<dbReference type="CDD" id="cd00067">
    <property type="entry name" value="GAL4"/>
    <property type="match status" value="1"/>
</dbReference>
<evidence type="ECO:0000313" key="3">
    <source>
        <dbReference type="EMBL" id="KAF2241220.1"/>
    </source>
</evidence>
<name>A0A6A6HUV4_9PLEO</name>
<accession>A0A6A6HUV4</accession>
<dbReference type="Proteomes" id="UP000800094">
    <property type="component" value="Unassembled WGS sequence"/>
</dbReference>
<dbReference type="GeneID" id="54577775"/>
<dbReference type="Pfam" id="PF00172">
    <property type="entry name" value="Zn_clus"/>
    <property type="match status" value="1"/>
</dbReference>
<dbReference type="SMART" id="SM00066">
    <property type="entry name" value="GAL4"/>
    <property type="match status" value="1"/>
</dbReference>
<evidence type="ECO:0000259" key="2">
    <source>
        <dbReference type="PROSITE" id="PS50048"/>
    </source>
</evidence>
<evidence type="ECO:0000313" key="4">
    <source>
        <dbReference type="Proteomes" id="UP000800094"/>
    </source>
</evidence>
<dbReference type="InterPro" id="IPR036864">
    <property type="entry name" value="Zn2-C6_fun-type_DNA-bd_sf"/>
</dbReference>
<dbReference type="Gene3D" id="4.10.240.10">
    <property type="entry name" value="Zn(2)-C6 fungal-type DNA-binding domain"/>
    <property type="match status" value="1"/>
</dbReference>
<evidence type="ECO:0000256" key="1">
    <source>
        <dbReference type="ARBA" id="ARBA00023242"/>
    </source>
</evidence>
<dbReference type="EMBL" id="ML987213">
    <property type="protein sequence ID" value="KAF2241220.1"/>
    <property type="molecule type" value="Genomic_DNA"/>
</dbReference>
<dbReference type="RefSeq" id="XP_033676224.1">
    <property type="nucleotide sequence ID" value="XM_033824445.1"/>
</dbReference>
<protein>
    <recommendedName>
        <fullName evidence="2">Zn(2)-C6 fungal-type domain-containing protein</fullName>
    </recommendedName>
</protein>
<dbReference type="OrthoDB" id="5386330at2759"/>
<feature type="domain" description="Zn(2)-C6 fungal-type" evidence="2">
    <location>
        <begin position="13"/>
        <end position="43"/>
    </location>
</feature>
<dbReference type="PRINTS" id="PR00755">
    <property type="entry name" value="AFLATOXINBRP"/>
</dbReference>
<keyword evidence="4" id="KW-1185">Reference proteome</keyword>
<dbReference type="SUPFAM" id="SSF57701">
    <property type="entry name" value="Zn2/Cys6 DNA-binding domain"/>
    <property type="match status" value="1"/>
</dbReference>
<dbReference type="GO" id="GO:0008270">
    <property type="term" value="F:zinc ion binding"/>
    <property type="evidence" value="ECO:0007669"/>
    <property type="project" value="InterPro"/>
</dbReference>
<proteinExistence type="predicted"/>
<dbReference type="PANTHER" id="PTHR47784:SF5">
    <property type="entry name" value="STEROL UPTAKE CONTROL PROTEIN 2"/>
    <property type="match status" value="1"/>
</dbReference>
<dbReference type="InterPro" id="IPR053157">
    <property type="entry name" value="Sterol_Uptake_Regulator"/>
</dbReference>
<gene>
    <name evidence="3" type="ORF">BU26DRAFT_441203</name>
</gene>
<reference evidence="3" key="1">
    <citation type="journal article" date="2020" name="Stud. Mycol.">
        <title>101 Dothideomycetes genomes: a test case for predicting lifestyles and emergence of pathogens.</title>
        <authorList>
            <person name="Haridas S."/>
            <person name="Albert R."/>
            <person name="Binder M."/>
            <person name="Bloem J."/>
            <person name="Labutti K."/>
            <person name="Salamov A."/>
            <person name="Andreopoulos B."/>
            <person name="Baker S."/>
            <person name="Barry K."/>
            <person name="Bills G."/>
            <person name="Bluhm B."/>
            <person name="Cannon C."/>
            <person name="Castanera R."/>
            <person name="Culley D."/>
            <person name="Daum C."/>
            <person name="Ezra D."/>
            <person name="Gonzalez J."/>
            <person name="Henrissat B."/>
            <person name="Kuo A."/>
            <person name="Liang C."/>
            <person name="Lipzen A."/>
            <person name="Lutzoni F."/>
            <person name="Magnuson J."/>
            <person name="Mondo S."/>
            <person name="Nolan M."/>
            <person name="Ohm R."/>
            <person name="Pangilinan J."/>
            <person name="Park H.-J."/>
            <person name="Ramirez L."/>
            <person name="Alfaro M."/>
            <person name="Sun H."/>
            <person name="Tritt A."/>
            <person name="Yoshinaga Y."/>
            <person name="Zwiers L.-H."/>
            <person name="Turgeon B."/>
            <person name="Goodwin S."/>
            <person name="Spatafora J."/>
            <person name="Crous P."/>
            <person name="Grigoriev I."/>
        </authorList>
    </citation>
    <scope>NUCLEOTIDE SEQUENCE</scope>
    <source>
        <strain evidence="3">CBS 122368</strain>
    </source>
</reference>
<dbReference type="InterPro" id="IPR001138">
    <property type="entry name" value="Zn2Cys6_DnaBD"/>
</dbReference>
<dbReference type="PANTHER" id="PTHR47784">
    <property type="entry name" value="STEROL UPTAKE CONTROL PROTEIN 2"/>
    <property type="match status" value="1"/>
</dbReference>
<dbReference type="PROSITE" id="PS00463">
    <property type="entry name" value="ZN2_CY6_FUNGAL_1"/>
    <property type="match status" value="1"/>
</dbReference>
<organism evidence="3 4">
    <name type="scientific">Trematosphaeria pertusa</name>
    <dbReference type="NCBI Taxonomy" id="390896"/>
    <lineage>
        <taxon>Eukaryota</taxon>
        <taxon>Fungi</taxon>
        <taxon>Dikarya</taxon>
        <taxon>Ascomycota</taxon>
        <taxon>Pezizomycotina</taxon>
        <taxon>Dothideomycetes</taxon>
        <taxon>Pleosporomycetidae</taxon>
        <taxon>Pleosporales</taxon>
        <taxon>Massarineae</taxon>
        <taxon>Trematosphaeriaceae</taxon>
        <taxon>Trematosphaeria</taxon>
    </lineage>
</organism>